<sequence>MKVKVTILFSTLFLFLMTNLTIAAPPGFFGGVNDDYEHEEVVFISGEPITFRGTITVDERERRGDLTVRYNFDLEPKNGDIDGSIRRRMSFEIEEEKRENRSQTITNTELDSFNERIQIEDDNYTLEDYQLSKSVITDNSPASDFYSGNFTGRKYYDVNNGDGRVVIDMSGGTVGYENFWGTTETMVIDHDIESEIDRETGDGSERVTWDGTVRTNVSDSATSLLEYDEKEPSYSTYRGGYMKVTEQEMVSQYSFNLPKFKESEDHGGLEVVNGTNNGTKQLIKDRNPQVNGLIVPKFRDIGGHWAEEDIKKLYSLDVFSNSNDFFTPNANMTRSKFLKGLMRASDIVPEEDEEDDNNNNFNVNNDLFGNNDEDENENEEQNDVPFVDVQSDDEIYPYVEKALSKEILKDSDLENDTFNAEDPITRAEAITYLIRSLDFEAKAPAPGFSLPFNDSHQIPDYAKDSIYVAADIGLVSVDDNVRPNEELTRAEASVLLVRFLEFLEKDLQRDYREEIVLFY</sequence>
<gene>
    <name evidence="5" type="ORF">CDO51_02585</name>
</gene>
<name>A0A226C2P0_9FIRM</name>
<feature type="signal peptide" evidence="3">
    <location>
        <begin position="1"/>
        <end position="23"/>
    </location>
</feature>
<accession>A0A226C2P0</accession>
<dbReference type="AlphaFoldDB" id="A0A226C2P0"/>
<organism evidence="5 6">
    <name type="scientific">Natranaerobius trueperi</name>
    <dbReference type="NCBI Taxonomy" id="759412"/>
    <lineage>
        <taxon>Bacteria</taxon>
        <taxon>Bacillati</taxon>
        <taxon>Bacillota</taxon>
        <taxon>Clostridia</taxon>
        <taxon>Natranaerobiales</taxon>
        <taxon>Natranaerobiaceae</taxon>
        <taxon>Natranaerobius</taxon>
    </lineage>
</organism>
<proteinExistence type="predicted"/>
<keyword evidence="3" id="KW-0732">Signal</keyword>
<evidence type="ECO:0000256" key="2">
    <source>
        <dbReference type="SAM" id="MobiDB-lite"/>
    </source>
</evidence>
<evidence type="ECO:0000313" key="6">
    <source>
        <dbReference type="Proteomes" id="UP000214588"/>
    </source>
</evidence>
<feature type="compositionally biased region" description="Acidic residues" evidence="2">
    <location>
        <begin position="371"/>
        <end position="382"/>
    </location>
</feature>
<feature type="chain" id="PRO_5013030920" evidence="3">
    <location>
        <begin position="24"/>
        <end position="519"/>
    </location>
</feature>
<reference evidence="5 6" key="1">
    <citation type="submission" date="2017-06" db="EMBL/GenBank/DDBJ databases">
        <title>Draft Genome Sequence of Natranaerobius trueperi halophilic, alkalithermophilic bacteria from soda lakes.</title>
        <authorList>
            <person name="Zhao B."/>
        </authorList>
    </citation>
    <scope>NUCLEOTIDE SEQUENCE [LARGE SCALE GENOMIC DNA]</scope>
    <source>
        <strain evidence="5 6">DSM 18760</strain>
    </source>
</reference>
<keyword evidence="1" id="KW-0677">Repeat</keyword>
<dbReference type="InterPro" id="IPR001119">
    <property type="entry name" value="SLH_dom"/>
</dbReference>
<dbReference type="RefSeq" id="WP_089022737.1">
    <property type="nucleotide sequence ID" value="NZ_NIQC01000003.1"/>
</dbReference>
<evidence type="ECO:0000259" key="4">
    <source>
        <dbReference type="PROSITE" id="PS51272"/>
    </source>
</evidence>
<evidence type="ECO:0000256" key="3">
    <source>
        <dbReference type="SAM" id="SignalP"/>
    </source>
</evidence>
<feature type="compositionally biased region" description="Low complexity" evidence="2">
    <location>
        <begin position="358"/>
        <end position="370"/>
    </location>
</feature>
<dbReference type="EMBL" id="NIQC01000003">
    <property type="protein sequence ID" value="OWZ84667.1"/>
    <property type="molecule type" value="Genomic_DNA"/>
</dbReference>
<comment type="caution">
    <text evidence="5">The sequence shown here is derived from an EMBL/GenBank/DDBJ whole genome shotgun (WGS) entry which is preliminary data.</text>
</comment>
<evidence type="ECO:0000256" key="1">
    <source>
        <dbReference type="ARBA" id="ARBA00022737"/>
    </source>
</evidence>
<evidence type="ECO:0000313" key="5">
    <source>
        <dbReference type="EMBL" id="OWZ84667.1"/>
    </source>
</evidence>
<feature type="domain" description="SLH" evidence="4">
    <location>
        <begin position="382"/>
        <end position="447"/>
    </location>
</feature>
<dbReference type="Pfam" id="PF00395">
    <property type="entry name" value="SLH"/>
    <property type="match status" value="3"/>
</dbReference>
<feature type="domain" description="SLH" evidence="4">
    <location>
        <begin position="449"/>
        <end position="510"/>
    </location>
</feature>
<dbReference type="OrthoDB" id="2985276at2"/>
<dbReference type="PROSITE" id="PS51272">
    <property type="entry name" value="SLH"/>
    <property type="match status" value="3"/>
</dbReference>
<feature type="domain" description="SLH" evidence="4">
    <location>
        <begin position="293"/>
        <end position="355"/>
    </location>
</feature>
<keyword evidence="6" id="KW-1185">Reference proteome</keyword>
<dbReference type="Proteomes" id="UP000214588">
    <property type="component" value="Unassembled WGS sequence"/>
</dbReference>
<protein>
    <submittedName>
        <fullName evidence="5">S-layer protein</fullName>
    </submittedName>
</protein>
<feature type="region of interest" description="Disordered" evidence="2">
    <location>
        <begin position="349"/>
        <end position="382"/>
    </location>
</feature>